<dbReference type="PANTHER" id="PTHR35134">
    <property type="entry name" value="NUCLEOTIDASE YQFW-RELATED"/>
    <property type="match status" value="1"/>
</dbReference>
<dbReference type="PANTHER" id="PTHR35134:SF2">
    <property type="entry name" value="NUCLEOTIDASE YQFW-RELATED"/>
    <property type="match status" value="1"/>
</dbReference>
<keyword evidence="3" id="KW-1185">Reference proteome</keyword>
<dbReference type="GO" id="GO:0008253">
    <property type="term" value="F:5'-nucleotidase activity"/>
    <property type="evidence" value="ECO:0007669"/>
    <property type="project" value="InterPro"/>
</dbReference>
<dbReference type="GO" id="GO:0009264">
    <property type="term" value="P:deoxyribonucleotide catabolic process"/>
    <property type="evidence" value="ECO:0007669"/>
    <property type="project" value="InterPro"/>
</dbReference>
<dbReference type="InterPro" id="IPR023214">
    <property type="entry name" value="HAD_sf"/>
</dbReference>
<comment type="caution">
    <text evidence="2">The sequence shown here is derived from an EMBL/GenBank/DDBJ whole genome shotgun (WGS) entry which is preliminary data.</text>
</comment>
<reference evidence="2" key="1">
    <citation type="submission" date="2020-04" db="EMBL/GenBank/DDBJ databases">
        <title>Analysis of mating type loci in Filobasidium floriforme.</title>
        <authorList>
            <person name="Nowrousian M."/>
        </authorList>
    </citation>
    <scope>NUCLEOTIDE SEQUENCE</scope>
    <source>
        <strain evidence="2">CBS 6242</strain>
    </source>
</reference>
<dbReference type="InterPro" id="IPR036412">
    <property type="entry name" value="HAD-like_sf"/>
</dbReference>
<gene>
    <name evidence="2" type="ORF">FFLO_02504</name>
</gene>
<dbReference type="AlphaFoldDB" id="A0A8K0JNS1"/>
<name>A0A8K0JNS1_9TREE</name>
<proteinExistence type="predicted"/>
<evidence type="ECO:0000313" key="2">
    <source>
        <dbReference type="EMBL" id="KAG7562032.1"/>
    </source>
</evidence>
<dbReference type="Gene3D" id="3.40.50.1000">
    <property type="entry name" value="HAD superfamily/HAD-like"/>
    <property type="match status" value="1"/>
</dbReference>
<dbReference type="Pfam" id="PF06941">
    <property type="entry name" value="NT5C"/>
    <property type="match status" value="1"/>
</dbReference>
<feature type="active site" description="Proton donor" evidence="1">
    <location>
        <position position="11"/>
    </location>
</feature>
<dbReference type="InterPro" id="IPR052419">
    <property type="entry name" value="5_3-deoxyribonucleotidase-like"/>
</dbReference>
<dbReference type="InterPro" id="IPR010708">
    <property type="entry name" value="5'(3')-deoxyribonucleotidase"/>
</dbReference>
<dbReference type="EMBL" id="JABELV010000040">
    <property type="protein sequence ID" value="KAG7562032.1"/>
    <property type="molecule type" value="Genomic_DNA"/>
</dbReference>
<evidence type="ECO:0000313" key="3">
    <source>
        <dbReference type="Proteomes" id="UP000812966"/>
    </source>
</evidence>
<feature type="active site" description="Nucleophile" evidence="1">
    <location>
        <position position="9"/>
    </location>
</feature>
<protein>
    <submittedName>
        <fullName evidence="2">Uncharacterized protein</fullName>
    </submittedName>
</protein>
<dbReference type="Proteomes" id="UP000812966">
    <property type="component" value="Unassembled WGS sequence"/>
</dbReference>
<evidence type="ECO:0000256" key="1">
    <source>
        <dbReference type="PIRSR" id="PIRSR610708-1"/>
    </source>
</evidence>
<organism evidence="2 3">
    <name type="scientific">Filobasidium floriforme</name>
    <dbReference type="NCBI Taxonomy" id="5210"/>
    <lineage>
        <taxon>Eukaryota</taxon>
        <taxon>Fungi</taxon>
        <taxon>Dikarya</taxon>
        <taxon>Basidiomycota</taxon>
        <taxon>Agaricomycotina</taxon>
        <taxon>Tremellomycetes</taxon>
        <taxon>Filobasidiales</taxon>
        <taxon>Filobasidiaceae</taxon>
        <taxon>Filobasidium</taxon>
    </lineage>
</organism>
<sequence length="245" mass="27810">MNRGTIAVDLDDVLAATNEKVSEIHNEMFGTNMSLDDFDYYLWWRNKYWGTVAQTVDKVKAIYAAGLFSRVEPLPGSQDGCKALVDLGYQLIIVTARSEETRRAETEEWIDRYFPGVFDEIWFSGEFVAIQKSLSGSTLAIKCGSTKSEILRQTGALMLIDDSLEHAIDLAKEDPPLRTILFGPYKWNRRESRSITDEDKLGYIERKALGLEMEPEYDLDTLGGYAQRANDWNEVVKLVSQIQSS</sequence>
<dbReference type="SUPFAM" id="SSF56784">
    <property type="entry name" value="HAD-like"/>
    <property type="match status" value="1"/>
</dbReference>
<accession>A0A8K0JNS1</accession>